<dbReference type="AlphaFoldDB" id="A0A5N6QBU3"/>
<evidence type="ECO:0000313" key="1">
    <source>
        <dbReference type="EMBL" id="KAE7996637.1"/>
    </source>
</evidence>
<dbReference type="EMBL" id="CM017321">
    <property type="protein sequence ID" value="KAE7996637.1"/>
    <property type="molecule type" value="Genomic_DNA"/>
</dbReference>
<evidence type="ECO:0000313" key="2">
    <source>
        <dbReference type="Proteomes" id="UP000327013"/>
    </source>
</evidence>
<proteinExistence type="predicted"/>
<organism evidence="1 2">
    <name type="scientific">Carpinus fangiana</name>
    <dbReference type="NCBI Taxonomy" id="176857"/>
    <lineage>
        <taxon>Eukaryota</taxon>
        <taxon>Viridiplantae</taxon>
        <taxon>Streptophyta</taxon>
        <taxon>Embryophyta</taxon>
        <taxon>Tracheophyta</taxon>
        <taxon>Spermatophyta</taxon>
        <taxon>Magnoliopsida</taxon>
        <taxon>eudicotyledons</taxon>
        <taxon>Gunneridae</taxon>
        <taxon>Pentapetalae</taxon>
        <taxon>rosids</taxon>
        <taxon>fabids</taxon>
        <taxon>Fagales</taxon>
        <taxon>Betulaceae</taxon>
        <taxon>Carpinus</taxon>
    </lineage>
</organism>
<accession>A0A5N6QBU3</accession>
<gene>
    <name evidence="1" type="ORF">FH972_001344</name>
</gene>
<keyword evidence="2" id="KW-1185">Reference proteome</keyword>
<dbReference type="Proteomes" id="UP000327013">
    <property type="component" value="Chromosome 1"/>
</dbReference>
<reference evidence="1 2" key="1">
    <citation type="submission" date="2019-06" db="EMBL/GenBank/DDBJ databases">
        <title>A chromosomal-level reference genome of Carpinus fangiana (Coryloideae, Betulaceae).</title>
        <authorList>
            <person name="Yang X."/>
            <person name="Wang Z."/>
            <person name="Zhang L."/>
            <person name="Hao G."/>
            <person name="Liu J."/>
            <person name="Yang Y."/>
        </authorList>
    </citation>
    <scope>NUCLEOTIDE SEQUENCE [LARGE SCALE GENOMIC DNA]</scope>
    <source>
        <strain evidence="1">Cfa_2016G</strain>
        <tissue evidence="1">Leaf</tissue>
    </source>
</reference>
<name>A0A5N6QBU3_9ROSI</name>
<protein>
    <submittedName>
        <fullName evidence="1">Uncharacterized protein</fullName>
    </submittedName>
</protein>
<sequence>MAILEQTSRDLSNGTTTEAIGQLWRRMAAQKKSRRLAVHGLLMGLFSTALESSSLDLSNGTINGPIGRLAAHDCTSKNFGQRVKVHVAAVGNIPSTYQ</sequence>